<gene>
    <name evidence="2" type="ORF">LCGC14_3021100</name>
</gene>
<keyword evidence="1" id="KW-0472">Membrane</keyword>
<sequence length="89" mass="9972">TNNVFVGYGPFKDQPRFGNTTDHRNNVVDFSSRGPGFIGDPKPDLMSIGAYSFTPTAVTKLKKDFLVLFFKSFFFQVFISNKIALLIKG</sequence>
<keyword evidence="1" id="KW-1133">Transmembrane helix</keyword>
<accession>A0A0F8ZLE7</accession>
<feature type="non-terminal residue" evidence="2">
    <location>
        <position position="1"/>
    </location>
</feature>
<reference evidence="2" key="1">
    <citation type="journal article" date="2015" name="Nature">
        <title>Complex archaea that bridge the gap between prokaryotes and eukaryotes.</title>
        <authorList>
            <person name="Spang A."/>
            <person name="Saw J.H."/>
            <person name="Jorgensen S.L."/>
            <person name="Zaremba-Niedzwiedzka K."/>
            <person name="Martijn J."/>
            <person name="Lind A.E."/>
            <person name="van Eijk R."/>
            <person name="Schleper C."/>
            <person name="Guy L."/>
            <person name="Ettema T.J."/>
        </authorList>
    </citation>
    <scope>NUCLEOTIDE SEQUENCE</scope>
</reference>
<evidence type="ECO:0000256" key="1">
    <source>
        <dbReference type="SAM" id="Phobius"/>
    </source>
</evidence>
<organism evidence="2">
    <name type="scientific">marine sediment metagenome</name>
    <dbReference type="NCBI Taxonomy" id="412755"/>
    <lineage>
        <taxon>unclassified sequences</taxon>
        <taxon>metagenomes</taxon>
        <taxon>ecological metagenomes</taxon>
    </lineage>
</organism>
<keyword evidence="1" id="KW-0812">Transmembrane</keyword>
<feature type="transmembrane region" description="Helical" evidence="1">
    <location>
        <begin position="65"/>
        <end position="87"/>
    </location>
</feature>
<evidence type="ECO:0000313" key="2">
    <source>
        <dbReference type="EMBL" id="KKK60761.1"/>
    </source>
</evidence>
<dbReference type="EMBL" id="LAZR01062805">
    <property type="protein sequence ID" value="KKK60761.1"/>
    <property type="molecule type" value="Genomic_DNA"/>
</dbReference>
<dbReference type="AlphaFoldDB" id="A0A0F8ZLE7"/>
<name>A0A0F8ZLE7_9ZZZZ</name>
<comment type="caution">
    <text evidence="2">The sequence shown here is derived from an EMBL/GenBank/DDBJ whole genome shotgun (WGS) entry which is preliminary data.</text>
</comment>
<proteinExistence type="predicted"/>
<protein>
    <submittedName>
        <fullName evidence="2">Uncharacterized protein</fullName>
    </submittedName>
</protein>